<comment type="caution">
    <text evidence="2">The sequence shown here is derived from an EMBL/GenBank/DDBJ whole genome shotgun (WGS) entry which is preliminary data.</text>
</comment>
<dbReference type="PROSITE" id="PS50188">
    <property type="entry name" value="B302_SPRY"/>
    <property type="match status" value="1"/>
</dbReference>
<evidence type="ECO:0000313" key="3">
    <source>
        <dbReference type="Proteomes" id="UP001363622"/>
    </source>
</evidence>
<dbReference type="InterPro" id="IPR043136">
    <property type="entry name" value="B30.2/SPRY_sf"/>
</dbReference>
<dbReference type="Pfam" id="PF00622">
    <property type="entry name" value="SPRY"/>
    <property type="match status" value="1"/>
</dbReference>
<dbReference type="InterPro" id="IPR044736">
    <property type="entry name" value="Gid1/RanBPM/SPLA_SPRY"/>
</dbReference>
<sequence>MPGWTSTYQSWGYHGNDGHKYGNNFRVEDGHLHGSGDTVGAGVDFTKREVFFTKNGIRLGTSFSGETIKGKLSPMIGCGVRGIKIRTNFWVQDLKYPFDADMALARGHLGCKCMKHSETGIDIDDPTMKVCTSLTYAENAHLTDPMPSWVYTVVFCIPNNSNENPIGWSLFKGLRAVANPTNYEENICCYTINEQTGEQLWWKKCFEGKTAGDRRWAGAETPLRPVEEVDVE</sequence>
<evidence type="ECO:0000313" key="2">
    <source>
        <dbReference type="EMBL" id="KAK7524475.1"/>
    </source>
</evidence>
<reference evidence="2 3" key="1">
    <citation type="submission" date="2024-04" db="EMBL/GenBank/DDBJ databases">
        <title>Phyllosticta paracitricarpa is synonymous to the EU quarantine fungus P. citricarpa based on phylogenomic analyses.</title>
        <authorList>
            <consortium name="Lawrence Berkeley National Laboratory"/>
            <person name="Van Ingen-Buijs V.A."/>
            <person name="Van Westerhoven A.C."/>
            <person name="Haridas S."/>
            <person name="Skiadas P."/>
            <person name="Martin F."/>
            <person name="Groenewald J.Z."/>
            <person name="Crous P.W."/>
            <person name="Seidl M.F."/>
        </authorList>
    </citation>
    <scope>NUCLEOTIDE SEQUENCE [LARGE SCALE GENOMIC DNA]</scope>
    <source>
        <strain evidence="2 3">CBS 123371</strain>
    </source>
</reference>
<proteinExistence type="predicted"/>
<name>A0ABR1L1N1_9PEZI</name>
<organism evidence="2 3">
    <name type="scientific">Phyllosticta citriasiana</name>
    <dbReference type="NCBI Taxonomy" id="595635"/>
    <lineage>
        <taxon>Eukaryota</taxon>
        <taxon>Fungi</taxon>
        <taxon>Dikarya</taxon>
        <taxon>Ascomycota</taxon>
        <taxon>Pezizomycotina</taxon>
        <taxon>Dothideomycetes</taxon>
        <taxon>Dothideomycetes incertae sedis</taxon>
        <taxon>Botryosphaeriales</taxon>
        <taxon>Phyllostictaceae</taxon>
        <taxon>Phyllosticta</taxon>
    </lineage>
</organism>
<dbReference type="InterPro" id="IPR001870">
    <property type="entry name" value="B30.2/SPRY"/>
</dbReference>
<dbReference type="CDD" id="cd12885">
    <property type="entry name" value="SPRY_RanBP_like"/>
    <property type="match status" value="1"/>
</dbReference>
<evidence type="ECO:0000259" key="1">
    <source>
        <dbReference type="PROSITE" id="PS50188"/>
    </source>
</evidence>
<dbReference type="Proteomes" id="UP001363622">
    <property type="component" value="Unassembled WGS sequence"/>
</dbReference>
<gene>
    <name evidence="2" type="ORF">IWZ03DRAFT_420358</name>
</gene>
<dbReference type="Gene3D" id="2.60.120.920">
    <property type="match status" value="1"/>
</dbReference>
<dbReference type="InterPro" id="IPR013320">
    <property type="entry name" value="ConA-like_dom_sf"/>
</dbReference>
<dbReference type="InterPro" id="IPR003877">
    <property type="entry name" value="SPRY_dom"/>
</dbReference>
<keyword evidence="3" id="KW-1185">Reference proteome</keyword>
<dbReference type="EMBL" id="JBBPHU010000001">
    <property type="protein sequence ID" value="KAK7524475.1"/>
    <property type="molecule type" value="Genomic_DNA"/>
</dbReference>
<protein>
    <recommendedName>
        <fullName evidence="1">B30.2/SPRY domain-containing protein</fullName>
    </recommendedName>
</protein>
<feature type="domain" description="B30.2/SPRY" evidence="1">
    <location>
        <begin position="1"/>
        <end position="94"/>
    </location>
</feature>
<dbReference type="SUPFAM" id="SSF49899">
    <property type="entry name" value="Concanavalin A-like lectins/glucanases"/>
    <property type="match status" value="1"/>
</dbReference>
<accession>A0ABR1L1N1</accession>